<feature type="transmembrane region" description="Helical" evidence="7">
    <location>
        <begin position="93"/>
        <end position="113"/>
    </location>
</feature>
<dbReference type="Proteomes" id="UP001652503">
    <property type="component" value="Unassembled WGS sequence"/>
</dbReference>
<sequence>MANSQRVGLTQARAAPIAGGTHRVAVGVRMTALSPWLFLAPALGLLALYLVYPALATLWFALHDRAGQDFVGAANFAWAFHDPGVRRALANNLLWLLVVPATSTALGLLAAALTERLRWGGAARTLILMPVAISFVGAAVVWRFVYDFRPEGAAQTGLLNALVVAFGGTPRAWIALPFWNSFFLMAIVIWVQTGFAMVILAAALRGIGKDTVEAARLDGANGLQIFAWIVVPQIRGTIAVVWIAITLAVLKVFDIVLAMTNGQWNTGVLANLMFDRMFRGGGHLGQGAVIALVLIGLVAPVVFWTLCRARGQGQGR</sequence>
<evidence type="ECO:0000256" key="6">
    <source>
        <dbReference type="ARBA" id="ARBA00023136"/>
    </source>
</evidence>
<dbReference type="PANTHER" id="PTHR30193">
    <property type="entry name" value="ABC TRANSPORTER PERMEASE PROTEIN"/>
    <property type="match status" value="1"/>
</dbReference>
<evidence type="ECO:0000256" key="3">
    <source>
        <dbReference type="ARBA" id="ARBA00022475"/>
    </source>
</evidence>
<evidence type="ECO:0000313" key="9">
    <source>
        <dbReference type="EMBL" id="MCV2864360.1"/>
    </source>
</evidence>
<feature type="transmembrane region" description="Helical" evidence="7">
    <location>
        <begin position="182"/>
        <end position="204"/>
    </location>
</feature>
<evidence type="ECO:0000256" key="5">
    <source>
        <dbReference type="ARBA" id="ARBA00022989"/>
    </source>
</evidence>
<dbReference type="InterPro" id="IPR035906">
    <property type="entry name" value="MetI-like_sf"/>
</dbReference>
<comment type="caution">
    <text evidence="9">The sequence shown here is derived from an EMBL/GenBank/DDBJ whole genome shotgun (WGS) entry which is preliminary data.</text>
</comment>
<dbReference type="PROSITE" id="PS50928">
    <property type="entry name" value="ABC_TM1"/>
    <property type="match status" value="1"/>
</dbReference>
<evidence type="ECO:0000256" key="1">
    <source>
        <dbReference type="ARBA" id="ARBA00004651"/>
    </source>
</evidence>
<evidence type="ECO:0000256" key="2">
    <source>
        <dbReference type="ARBA" id="ARBA00022448"/>
    </source>
</evidence>
<feature type="domain" description="ABC transmembrane type-1" evidence="8">
    <location>
        <begin position="89"/>
        <end position="307"/>
    </location>
</feature>
<keyword evidence="6 7" id="KW-0472">Membrane</keyword>
<evidence type="ECO:0000256" key="4">
    <source>
        <dbReference type="ARBA" id="ARBA00022692"/>
    </source>
</evidence>
<dbReference type="InterPro" id="IPR051393">
    <property type="entry name" value="ABC_transporter_permease"/>
</dbReference>
<keyword evidence="5 7" id="KW-1133">Transmembrane helix</keyword>
<evidence type="ECO:0000256" key="7">
    <source>
        <dbReference type="RuleBase" id="RU363032"/>
    </source>
</evidence>
<keyword evidence="3" id="KW-1003">Cell membrane</keyword>
<organism evidence="9 10">
    <name type="scientific">Albidovulum sediminicola</name>
    <dbReference type="NCBI Taxonomy" id="2984331"/>
    <lineage>
        <taxon>Bacteria</taxon>
        <taxon>Pseudomonadati</taxon>
        <taxon>Pseudomonadota</taxon>
        <taxon>Alphaproteobacteria</taxon>
        <taxon>Rhodobacterales</taxon>
        <taxon>Paracoccaceae</taxon>
        <taxon>Albidovulum</taxon>
    </lineage>
</organism>
<keyword evidence="10" id="KW-1185">Reference proteome</keyword>
<comment type="similarity">
    <text evidence="7">Belongs to the binding-protein-dependent transport system permease family.</text>
</comment>
<feature type="transmembrane region" description="Helical" evidence="7">
    <location>
        <begin position="225"/>
        <end position="250"/>
    </location>
</feature>
<dbReference type="PANTHER" id="PTHR30193:SF18">
    <property type="entry name" value="OSMOPROTECTIVE COMPOUNDS UPTAKE PERMEASE PROTEIN GGTC"/>
    <property type="match status" value="1"/>
</dbReference>
<accession>A0ABT2YZP7</accession>
<dbReference type="CDD" id="cd06261">
    <property type="entry name" value="TM_PBP2"/>
    <property type="match status" value="1"/>
</dbReference>
<dbReference type="InterPro" id="IPR000515">
    <property type="entry name" value="MetI-like"/>
</dbReference>
<evidence type="ECO:0000259" key="8">
    <source>
        <dbReference type="PROSITE" id="PS50928"/>
    </source>
</evidence>
<gene>
    <name evidence="9" type="ORF">OE647_06350</name>
</gene>
<evidence type="ECO:0000313" key="10">
    <source>
        <dbReference type="Proteomes" id="UP001652503"/>
    </source>
</evidence>
<keyword evidence="4 7" id="KW-0812">Transmembrane</keyword>
<reference evidence="9 10" key="1">
    <citation type="submission" date="2022-10" db="EMBL/GenBank/DDBJ databases">
        <title>Defluviimonas sp. nov., isolated from ocean surface water.</title>
        <authorList>
            <person name="He W."/>
            <person name="Wang L."/>
            <person name="Zhang D.-F."/>
        </authorList>
    </citation>
    <scope>NUCLEOTIDE SEQUENCE [LARGE SCALE GENOMIC DNA]</scope>
    <source>
        <strain evidence="9 10">WL0075</strain>
    </source>
</reference>
<dbReference type="RefSeq" id="WP_263720875.1">
    <property type="nucleotide sequence ID" value="NZ_JAOWLA010000004.1"/>
</dbReference>
<name>A0ABT2YZP7_9RHOB</name>
<protein>
    <submittedName>
        <fullName evidence="9">Sugar ABC transporter permease</fullName>
    </submittedName>
</protein>
<proteinExistence type="inferred from homology"/>
<feature type="transmembrane region" description="Helical" evidence="7">
    <location>
        <begin position="125"/>
        <end position="145"/>
    </location>
</feature>
<feature type="transmembrane region" description="Helical" evidence="7">
    <location>
        <begin position="36"/>
        <end position="62"/>
    </location>
</feature>
<dbReference type="SUPFAM" id="SSF161098">
    <property type="entry name" value="MetI-like"/>
    <property type="match status" value="1"/>
</dbReference>
<feature type="transmembrane region" description="Helical" evidence="7">
    <location>
        <begin position="157"/>
        <end position="176"/>
    </location>
</feature>
<keyword evidence="2 7" id="KW-0813">Transport</keyword>
<comment type="subcellular location">
    <subcellularLocation>
        <location evidence="1 7">Cell membrane</location>
        <topology evidence="1 7">Multi-pass membrane protein</topology>
    </subcellularLocation>
</comment>
<dbReference type="EMBL" id="JAOWLA010000004">
    <property type="protein sequence ID" value="MCV2864360.1"/>
    <property type="molecule type" value="Genomic_DNA"/>
</dbReference>
<dbReference type="Pfam" id="PF00528">
    <property type="entry name" value="BPD_transp_1"/>
    <property type="match status" value="1"/>
</dbReference>
<feature type="transmembrane region" description="Helical" evidence="7">
    <location>
        <begin position="284"/>
        <end position="307"/>
    </location>
</feature>
<dbReference type="Gene3D" id="1.10.3720.10">
    <property type="entry name" value="MetI-like"/>
    <property type="match status" value="1"/>
</dbReference>